<dbReference type="GO" id="GO:0005344">
    <property type="term" value="F:oxygen carrier activity"/>
    <property type="evidence" value="ECO:0007669"/>
    <property type="project" value="UniProtKB-KW"/>
</dbReference>
<dbReference type="PANTHER" id="PTHR37164:SF1">
    <property type="entry name" value="BACTERIOHEMERYTHRIN"/>
    <property type="match status" value="1"/>
</dbReference>
<evidence type="ECO:0000256" key="3">
    <source>
        <dbReference type="ARBA" id="ARBA00022723"/>
    </source>
</evidence>
<organism evidence="6 7">
    <name type="scientific">Azomonas macrocytogenes</name>
    <name type="common">Azotobacter macrocytogenes</name>
    <dbReference type="NCBI Taxonomy" id="69962"/>
    <lineage>
        <taxon>Bacteria</taxon>
        <taxon>Pseudomonadati</taxon>
        <taxon>Pseudomonadota</taxon>
        <taxon>Gammaproteobacteria</taxon>
        <taxon>Pseudomonadales</taxon>
        <taxon>Pseudomonadaceae</taxon>
        <taxon>Azomonas</taxon>
    </lineage>
</organism>
<reference evidence="6 7" key="1">
    <citation type="submission" date="2020-08" db="EMBL/GenBank/DDBJ databases">
        <title>Genomic Encyclopedia of Type Strains, Phase III (KMG-III): the genomes of soil and plant-associated and newly described type strains.</title>
        <authorList>
            <person name="Whitman W."/>
        </authorList>
    </citation>
    <scope>NUCLEOTIDE SEQUENCE [LARGE SCALE GENOMIC DNA]</scope>
    <source>
        <strain evidence="6 7">CECT 4462</strain>
    </source>
</reference>
<dbReference type="InterPro" id="IPR016131">
    <property type="entry name" value="Haemerythrin_Fe_BS"/>
</dbReference>
<keyword evidence="7" id="KW-1185">Reference proteome</keyword>
<gene>
    <name evidence="6" type="ORF">FHR87_001447</name>
</gene>
<comment type="similarity">
    <text evidence="1">Belongs to the hemerythrin family.</text>
</comment>
<sequence>MPSPNDMLQCFEASYTLGNAEMDKTHHEFLVLCLETSNAQGAEFGEKFKVLFEHTSQHFAEEEAWMKATSYPALSEHRANHQRTLGDMDRFCQRALTGRGAMARAWLSDNLMSWFDLHAKTMDSALAAHLKLKQPGSQDG</sequence>
<dbReference type="InterPro" id="IPR012827">
    <property type="entry name" value="Hemerythrin_metal-bd"/>
</dbReference>
<comment type="caution">
    <text evidence="6">The sequence shown here is derived from an EMBL/GenBank/DDBJ whole genome shotgun (WGS) entry which is preliminary data.</text>
</comment>
<evidence type="ECO:0000313" key="7">
    <source>
        <dbReference type="Proteomes" id="UP000549250"/>
    </source>
</evidence>
<dbReference type="EMBL" id="JACHXI010000005">
    <property type="protein sequence ID" value="MBB3103052.1"/>
    <property type="molecule type" value="Genomic_DNA"/>
</dbReference>
<feature type="domain" description="Hemerythrin-like" evidence="5">
    <location>
        <begin position="19"/>
        <end position="128"/>
    </location>
</feature>
<keyword evidence="2" id="KW-0813">Transport</keyword>
<accession>A0A839T0Y9</accession>
<dbReference type="CDD" id="cd12107">
    <property type="entry name" value="Hemerythrin"/>
    <property type="match status" value="1"/>
</dbReference>
<dbReference type="InterPro" id="IPR050669">
    <property type="entry name" value="Hemerythrin"/>
</dbReference>
<evidence type="ECO:0000256" key="2">
    <source>
        <dbReference type="ARBA" id="ARBA00022621"/>
    </source>
</evidence>
<dbReference type="InterPro" id="IPR012312">
    <property type="entry name" value="Hemerythrin-like"/>
</dbReference>
<proteinExistence type="inferred from homology"/>
<dbReference type="GO" id="GO:0046872">
    <property type="term" value="F:metal ion binding"/>
    <property type="evidence" value="ECO:0007669"/>
    <property type="project" value="UniProtKB-KW"/>
</dbReference>
<dbReference type="PROSITE" id="PS00550">
    <property type="entry name" value="HEMERYTHRINS"/>
    <property type="match status" value="1"/>
</dbReference>
<dbReference type="NCBIfam" id="TIGR02481">
    <property type="entry name" value="hemeryth_dom"/>
    <property type="match status" value="1"/>
</dbReference>
<dbReference type="Pfam" id="PF01814">
    <property type="entry name" value="Hemerythrin"/>
    <property type="match status" value="1"/>
</dbReference>
<dbReference type="RefSeq" id="WP_183166019.1">
    <property type="nucleotide sequence ID" value="NZ_JACHXI010000005.1"/>
</dbReference>
<protein>
    <submittedName>
        <fullName evidence="6">Hemerythrin-like metal-binding protein</fullName>
    </submittedName>
</protein>
<dbReference type="Proteomes" id="UP000549250">
    <property type="component" value="Unassembled WGS sequence"/>
</dbReference>
<keyword evidence="2" id="KW-0561">Oxygen transport</keyword>
<evidence type="ECO:0000259" key="5">
    <source>
        <dbReference type="Pfam" id="PF01814"/>
    </source>
</evidence>
<keyword evidence="4" id="KW-0408">Iron</keyword>
<name>A0A839T0Y9_AZOMA</name>
<keyword evidence="3" id="KW-0479">Metal-binding</keyword>
<dbReference type="AlphaFoldDB" id="A0A839T0Y9"/>
<evidence type="ECO:0000256" key="4">
    <source>
        <dbReference type="ARBA" id="ARBA00023004"/>
    </source>
</evidence>
<dbReference type="InterPro" id="IPR035938">
    <property type="entry name" value="Hemerythrin-like_sf"/>
</dbReference>
<evidence type="ECO:0000313" key="6">
    <source>
        <dbReference type="EMBL" id="MBB3103052.1"/>
    </source>
</evidence>
<dbReference type="SUPFAM" id="SSF47188">
    <property type="entry name" value="Hemerythrin-like"/>
    <property type="match status" value="1"/>
</dbReference>
<evidence type="ECO:0000256" key="1">
    <source>
        <dbReference type="ARBA" id="ARBA00010587"/>
    </source>
</evidence>
<dbReference type="Gene3D" id="1.20.120.50">
    <property type="entry name" value="Hemerythrin-like"/>
    <property type="match status" value="1"/>
</dbReference>
<dbReference type="PANTHER" id="PTHR37164">
    <property type="entry name" value="BACTERIOHEMERYTHRIN"/>
    <property type="match status" value="1"/>
</dbReference>